<keyword evidence="6" id="KW-1133">Transmembrane helix</keyword>
<evidence type="ECO:0000256" key="1">
    <source>
        <dbReference type="ARBA" id="ARBA00000085"/>
    </source>
</evidence>
<evidence type="ECO:0000256" key="2">
    <source>
        <dbReference type="ARBA" id="ARBA00007162"/>
    </source>
</evidence>
<keyword evidence="6" id="KW-0472">Membrane</keyword>
<dbReference type="Gene3D" id="3.40.190.10">
    <property type="entry name" value="Periplasmic binding protein-like II"/>
    <property type="match status" value="2"/>
</dbReference>
<evidence type="ECO:0000256" key="3">
    <source>
        <dbReference type="ARBA" id="ARBA00012438"/>
    </source>
</evidence>
<evidence type="ECO:0000313" key="8">
    <source>
        <dbReference type="EMBL" id="WAC14803.1"/>
    </source>
</evidence>
<dbReference type="Gene3D" id="3.30.565.10">
    <property type="entry name" value="Histidine kinase-like ATPase, C-terminal domain"/>
    <property type="match status" value="1"/>
</dbReference>
<dbReference type="SUPFAM" id="SSF55874">
    <property type="entry name" value="ATPase domain of HSP90 chaperone/DNA topoisomerase II/histidine kinase"/>
    <property type="match status" value="1"/>
</dbReference>
<dbReference type="Pfam" id="PF12974">
    <property type="entry name" value="Phosphonate-bd"/>
    <property type="match status" value="1"/>
</dbReference>
<proteinExistence type="inferred from homology"/>
<keyword evidence="6" id="KW-0812">Transmembrane</keyword>
<dbReference type="Gene3D" id="1.10.287.130">
    <property type="match status" value="1"/>
</dbReference>
<dbReference type="EMBL" id="CP112998">
    <property type="protein sequence ID" value="WAC14803.1"/>
    <property type="molecule type" value="Genomic_DNA"/>
</dbReference>
<comment type="catalytic activity">
    <reaction evidence="1">
        <text>ATP + protein L-histidine = ADP + protein N-phospho-L-histidine.</text>
        <dbReference type="EC" id="2.7.13.3"/>
    </reaction>
</comment>
<dbReference type="PANTHER" id="PTHR43065">
    <property type="entry name" value="SENSOR HISTIDINE KINASE"/>
    <property type="match status" value="1"/>
</dbReference>
<feature type="domain" description="Histidine kinase" evidence="7">
    <location>
        <begin position="415"/>
        <end position="667"/>
    </location>
</feature>
<dbReference type="GO" id="GO:0000155">
    <property type="term" value="F:phosphorelay sensor kinase activity"/>
    <property type="evidence" value="ECO:0007669"/>
    <property type="project" value="InterPro"/>
</dbReference>
<evidence type="ECO:0000256" key="4">
    <source>
        <dbReference type="ARBA" id="ARBA00022553"/>
    </source>
</evidence>
<evidence type="ECO:0000256" key="6">
    <source>
        <dbReference type="SAM" id="Phobius"/>
    </source>
</evidence>
<evidence type="ECO:0000313" key="9">
    <source>
        <dbReference type="Proteomes" id="UP001164653"/>
    </source>
</evidence>
<accession>A0A9E8NGC8</accession>
<dbReference type="InterPro" id="IPR004358">
    <property type="entry name" value="Sig_transdc_His_kin-like_C"/>
</dbReference>
<dbReference type="Pfam" id="PF02518">
    <property type="entry name" value="HATPase_c"/>
    <property type="match status" value="1"/>
</dbReference>
<dbReference type="InterPro" id="IPR005467">
    <property type="entry name" value="His_kinase_dom"/>
</dbReference>
<dbReference type="KEGG" id="dpf:ON006_12730"/>
<dbReference type="InterPro" id="IPR003594">
    <property type="entry name" value="HATPase_dom"/>
</dbReference>
<dbReference type="SMART" id="SM00387">
    <property type="entry name" value="HATPase_c"/>
    <property type="match status" value="1"/>
</dbReference>
<dbReference type="InterPro" id="IPR005770">
    <property type="entry name" value="PhnD"/>
</dbReference>
<dbReference type="PRINTS" id="PR00344">
    <property type="entry name" value="BCTRLSENSOR"/>
</dbReference>
<keyword evidence="5" id="KW-0732">Signal</keyword>
<dbReference type="InterPro" id="IPR003661">
    <property type="entry name" value="HisK_dim/P_dom"/>
</dbReference>
<keyword evidence="9" id="KW-1185">Reference proteome</keyword>
<protein>
    <recommendedName>
        <fullName evidence="3">histidine kinase</fullName>
        <ecNumber evidence="3">2.7.13.3</ecNumber>
    </recommendedName>
</protein>
<gene>
    <name evidence="8" type="primary">phnD</name>
    <name evidence="8" type="ORF">ON006_12730</name>
</gene>
<dbReference type="NCBIfam" id="TIGR01098">
    <property type="entry name" value="3A0109s03R"/>
    <property type="match status" value="1"/>
</dbReference>
<feature type="transmembrane region" description="Helical" evidence="6">
    <location>
        <begin position="346"/>
        <end position="366"/>
    </location>
</feature>
<dbReference type="InterPro" id="IPR036890">
    <property type="entry name" value="HATPase_C_sf"/>
</dbReference>
<keyword evidence="4" id="KW-0597">Phosphoprotein</keyword>
<dbReference type="PROSITE" id="PS50109">
    <property type="entry name" value="HIS_KIN"/>
    <property type="match status" value="1"/>
</dbReference>
<dbReference type="GO" id="GO:0055085">
    <property type="term" value="P:transmembrane transport"/>
    <property type="evidence" value="ECO:0007669"/>
    <property type="project" value="InterPro"/>
</dbReference>
<evidence type="ECO:0000259" key="7">
    <source>
        <dbReference type="PROSITE" id="PS50109"/>
    </source>
</evidence>
<dbReference type="GO" id="GO:0043190">
    <property type="term" value="C:ATP-binding cassette (ABC) transporter complex"/>
    <property type="evidence" value="ECO:0007669"/>
    <property type="project" value="InterPro"/>
</dbReference>
<dbReference type="EC" id="2.7.13.3" evidence="3"/>
<comment type="similarity">
    <text evidence="2">Belongs to the phosphate/phosphite/phosphonate binding protein family.</text>
</comment>
<dbReference type="AlphaFoldDB" id="A0A9E8NGC8"/>
<organism evidence="8 9">
    <name type="scientific">Dyadobacter pollutisoli</name>
    <dbReference type="NCBI Taxonomy" id="2910158"/>
    <lineage>
        <taxon>Bacteria</taxon>
        <taxon>Pseudomonadati</taxon>
        <taxon>Bacteroidota</taxon>
        <taxon>Cytophagia</taxon>
        <taxon>Cytophagales</taxon>
        <taxon>Spirosomataceae</taxon>
        <taxon>Dyadobacter</taxon>
    </lineage>
</organism>
<dbReference type="RefSeq" id="WP_244820170.1">
    <property type="nucleotide sequence ID" value="NZ_CP112998.1"/>
</dbReference>
<name>A0A9E8NGC8_9BACT</name>
<dbReference type="PANTHER" id="PTHR43065:SF50">
    <property type="entry name" value="HISTIDINE KINASE"/>
    <property type="match status" value="1"/>
</dbReference>
<dbReference type="SUPFAM" id="SSF53850">
    <property type="entry name" value="Periplasmic binding protein-like II"/>
    <property type="match status" value="1"/>
</dbReference>
<evidence type="ECO:0000256" key="5">
    <source>
        <dbReference type="ARBA" id="ARBA00022729"/>
    </source>
</evidence>
<sequence>MAKLLSGALGWLFILIWIPRSALSQRDTLRITGSSYFDEKRTLVLCQYISAKLKIPVKYENIPSTKRMHEVLRQGEVDLAMMNTFQYVFAKSDHITNIEPFVILGDSSGKAKTYRSCLIVRPGSPYHTIGEVIDAADKVKIDFAYVASTSGHIVPRMQLATAGVQYPEAQFGSVHFSGGHLEAIQSAIDKRADAAFVSIDDLMNYQLTGQIAKDAVRIIWTSYPIMQSPVVIRRNLPDNLKQQLRSLFLNLHHDDPAVWNHVRENWGAVDPVRFVDAFAADFISVQQAADKVGKLVYFLNYYEERLAQQSLELAKGDGLIEGQRAKIQQQNKVLDKQIIQIRTQAVSLYLLGLIVLGIGVIITLVVRASRSKQRLNEALILKNDQLEQALSDLKLAQDSLIHSEKMASLGLLTAGVAHEINNPVNFIFTGINGLEKNINALMTVMRALEEIENLPAEQIALQRVNIELVKKNNRYEAVKASLGDFIDGIRLGAKRTADIVSGLRNFARTDESERKMAHVHECLDSTLLLLQFKFKEAGVQLSKHYDDQIPEMACYPGPLNQVFMNLFTNAIQAIEARTDGTEGLINVTTKQVGETVEITISDNGTGIEPEILAKIFDPFFTTKQVGEGTGLGLSITYGIIRKHQGTLEVESEVGHGTKFFIYLPTNLTLA</sequence>
<dbReference type="Proteomes" id="UP001164653">
    <property type="component" value="Chromosome"/>
</dbReference>
<dbReference type="CDD" id="cd00082">
    <property type="entry name" value="HisKA"/>
    <property type="match status" value="1"/>
</dbReference>
<reference evidence="8" key="1">
    <citation type="submission" date="2022-11" db="EMBL/GenBank/DDBJ databases">
        <title>Dyadobacter pollutisoli sp. nov., isolated from plastic dumped soil.</title>
        <authorList>
            <person name="Kim J.M."/>
            <person name="Kim K.R."/>
            <person name="Lee J.K."/>
            <person name="Hao L."/>
            <person name="Jeon C.O."/>
        </authorList>
    </citation>
    <scope>NUCLEOTIDE SEQUENCE</scope>
    <source>
        <strain evidence="8">U1</strain>
    </source>
</reference>